<dbReference type="InterPro" id="IPR000792">
    <property type="entry name" value="Tscrpt_reg_LuxR_C"/>
</dbReference>
<dbReference type="EMBL" id="WAJS01000023">
    <property type="protein sequence ID" value="KAB1645391.1"/>
    <property type="molecule type" value="Genomic_DNA"/>
</dbReference>
<evidence type="ECO:0000313" key="6">
    <source>
        <dbReference type="EMBL" id="KAB1645391.1"/>
    </source>
</evidence>
<dbReference type="Pfam" id="PF00196">
    <property type="entry name" value="GerE"/>
    <property type="match status" value="1"/>
</dbReference>
<dbReference type="PRINTS" id="PR00038">
    <property type="entry name" value="HTHLUXR"/>
</dbReference>
<dbReference type="PANTHER" id="PTHR44688:SF16">
    <property type="entry name" value="DNA-BINDING TRANSCRIPTIONAL ACTIVATOR DEVR_DOSR"/>
    <property type="match status" value="1"/>
</dbReference>
<keyword evidence="1" id="KW-0805">Transcription regulation</keyword>
<dbReference type="GO" id="GO:0003677">
    <property type="term" value="F:DNA binding"/>
    <property type="evidence" value="ECO:0007669"/>
    <property type="project" value="UniProtKB-KW"/>
</dbReference>
<accession>A0A7C8FSG7</accession>
<name>A0A7C8FSG7_9ACTN</name>
<dbReference type="CDD" id="cd06170">
    <property type="entry name" value="LuxR_C_like"/>
    <property type="match status" value="1"/>
</dbReference>
<dbReference type="AlphaFoldDB" id="A0A7C8FSG7"/>
<keyword evidence="2" id="KW-0238">DNA-binding</keyword>
<dbReference type="GO" id="GO:0006355">
    <property type="term" value="P:regulation of DNA-templated transcription"/>
    <property type="evidence" value="ECO:0007669"/>
    <property type="project" value="InterPro"/>
</dbReference>
<keyword evidence="7" id="KW-1185">Reference proteome</keyword>
<dbReference type="Proteomes" id="UP000479639">
    <property type="component" value="Unassembled WGS sequence"/>
</dbReference>
<reference evidence="6 7" key="1">
    <citation type="submission" date="2019-09" db="EMBL/GenBank/DDBJ databases">
        <title>Whole genome shotgun sequencing (WGS) of Ellagibacter isourolithinifaciens DSM 104140(T) and Adlercreutzia muris DSM 29508(T).</title>
        <authorList>
            <person name="Stoll D.A."/>
            <person name="Danylec N."/>
            <person name="Huch M."/>
        </authorList>
    </citation>
    <scope>NUCLEOTIDE SEQUENCE [LARGE SCALE GENOMIC DNA]</scope>
    <source>
        <strain evidence="6 7">DSM 29508</strain>
    </source>
</reference>
<organism evidence="6 7">
    <name type="scientific">Adlercreutzia muris</name>
    <dbReference type="NCBI Taxonomy" id="1796610"/>
    <lineage>
        <taxon>Bacteria</taxon>
        <taxon>Bacillati</taxon>
        <taxon>Actinomycetota</taxon>
        <taxon>Coriobacteriia</taxon>
        <taxon>Eggerthellales</taxon>
        <taxon>Eggerthellaceae</taxon>
        <taxon>Adlercreutzia</taxon>
    </lineage>
</organism>
<evidence type="ECO:0000259" key="5">
    <source>
        <dbReference type="SMART" id="SM00421"/>
    </source>
</evidence>
<dbReference type="InterPro" id="IPR036388">
    <property type="entry name" value="WH-like_DNA-bd_sf"/>
</dbReference>
<feature type="region of interest" description="Disordered" evidence="4">
    <location>
        <begin position="1"/>
        <end position="59"/>
    </location>
</feature>
<keyword evidence="3" id="KW-0804">Transcription</keyword>
<gene>
    <name evidence="6" type="ORF">F8D48_08045</name>
</gene>
<sequence length="166" mass="17932">MPCASVEPAAKAGAFQSAPGEGPRIWEQACSLPKTTRSKAPPHASEGSETGCDDAQGSRGYASGCPGGAVSDGCERAAGEEQGDGIDQPRRPGRYQLRCDAAAERYGLSPRERDVFDLLVRGRSIEYIAQSLTISFNTAKSHIRHIYVKADVHSRQELQELLDREE</sequence>
<dbReference type="SMART" id="SM00421">
    <property type="entry name" value="HTH_LUXR"/>
    <property type="match status" value="1"/>
</dbReference>
<dbReference type="InterPro" id="IPR016032">
    <property type="entry name" value="Sig_transdc_resp-reg_C-effctor"/>
</dbReference>
<evidence type="ECO:0000313" key="7">
    <source>
        <dbReference type="Proteomes" id="UP000479639"/>
    </source>
</evidence>
<dbReference type="Gene3D" id="1.10.10.10">
    <property type="entry name" value="Winged helix-like DNA-binding domain superfamily/Winged helix DNA-binding domain"/>
    <property type="match status" value="1"/>
</dbReference>
<feature type="domain" description="HTH luxR-type" evidence="5">
    <location>
        <begin position="105"/>
        <end position="162"/>
    </location>
</feature>
<proteinExistence type="predicted"/>
<comment type="caution">
    <text evidence="6">The sequence shown here is derived from an EMBL/GenBank/DDBJ whole genome shotgun (WGS) entry which is preliminary data.</text>
</comment>
<evidence type="ECO:0000256" key="3">
    <source>
        <dbReference type="ARBA" id="ARBA00023163"/>
    </source>
</evidence>
<evidence type="ECO:0000256" key="1">
    <source>
        <dbReference type="ARBA" id="ARBA00023015"/>
    </source>
</evidence>
<dbReference type="PANTHER" id="PTHR44688">
    <property type="entry name" value="DNA-BINDING TRANSCRIPTIONAL ACTIVATOR DEVR_DOSR"/>
    <property type="match status" value="1"/>
</dbReference>
<protein>
    <submittedName>
        <fullName evidence="6">Helix-turn-helix transcriptional regulator</fullName>
    </submittedName>
</protein>
<dbReference type="SUPFAM" id="SSF46894">
    <property type="entry name" value="C-terminal effector domain of the bipartite response regulators"/>
    <property type="match status" value="1"/>
</dbReference>
<evidence type="ECO:0000256" key="2">
    <source>
        <dbReference type="ARBA" id="ARBA00023125"/>
    </source>
</evidence>
<evidence type="ECO:0000256" key="4">
    <source>
        <dbReference type="SAM" id="MobiDB-lite"/>
    </source>
</evidence>